<evidence type="ECO:0000313" key="2">
    <source>
        <dbReference type="Proteomes" id="UP000298210"/>
    </source>
</evidence>
<reference evidence="1 2" key="1">
    <citation type="submission" date="2019-03" db="EMBL/GenBank/DDBJ databases">
        <authorList>
            <person name="Liu G."/>
        </authorList>
    </citation>
    <scope>NUCLEOTIDE SEQUENCE [LARGE SCALE GENOMIC DNA]</scope>
    <source>
        <strain evidence="1 2">DSM 19099</strain>
    </source>
</reference>
<accession>A0A4Y7WDZ3</accession>
<proteinExistence type="predicted"/>
<name>A0A4Y7WDZ3_9BACI</name>
<dbReference type="RefSeq" id="WP_134260330.1">
    <property type="nucleotide sequence ID" value="NZ_LDIM01000012.1"/>
</dbReference>
<gene>
    <name evidence="1" type="ORF">E2L03_20065</name>
</gene>
<evidence type="ECO:0000313" key="1">
    <source>
        <dbReference type="EMBL" id="TES45681.1"/>
    </source>
</evidence>
<dbReference type="GO" id="GO:0003677">
    <property type="term" value="F:DNA binding"/>
    <property type="evidence" value="ECO:0007669"/>
    <property type="project" value="UniProtKB-KW"/>
</dbReference>
<keyword evidence="1" id="KW-0238">DNA-binding</keyword>
<dbReference type="EMBL" id="SNUX01000005">
    <property type="protein sequence ID" value="TES45681.1"/>
    <property type="molecule type" value="Genomic_DNA"/>
</dbReference>
<organism evidence="1 2">
    <name type="scientific">Shouchella lehensis</name>
    <dbReference type="NCBI Taxonomy" id="300825"/>
    <lineage>
        <taxon>Bacteria</taxon>
        <taxon>Bacillati</taxon>
        <taxon>Bacillota</taxon>
        <taxon>Bacilli</taxon>
        <taxon>Bacillales</taxon>
        <taxon>Bacillaceae</taxon>
        <taxon>Shouchella</taxon>
    </lineage>
</organism>
<sequence length="110" mass="12863">MDVSFKIDSEVMNSEIKSVVEKVVRETLSDVLNTQTKVMYTRNDLAELFCVSVQSVDSHIVSKPDFPKVHIGNRVLYPHVEVMEWIKRNTVQKTIPDFMRRRNLQKRKQG</sequence>
<protein>
    <submittedName>
        <fullName evidence="1">DNA-binding protein</fullName>
    </submittedName>
</protein>
<dbReference type="Proteomes" id="UP000298210">
    <property type="component" value="Unassembled WGS sequence"/>
</dbReference>
<comment type="caution">
    <text evidence="1">The sequence shown here is derived from an EMBL/GenBank/DDBJ whole genome shotgun (WGS) entry which is preliminary data.</text>
</comment>
<dbReference type="AlphaFoldDB" id="A0A4Y7WDZ3"/>